<accession>A0A326TSL9</accession>
<gene>
    <name evidence="1" type="ORF">EI42_06088</name>
</gene>
<sequence length="76" mass="8119">MGMSGGALLEVAVMEASVRPAVKASAQSEWPGWHGIKTIPHLAILFGMIQSGIWKKHLIALDPHAVPLNSFGFLSL</sequence>
<evidence type="ECO:0000313" key="1">
    <source>
        <dbReference type="EMBL" id="PZW19392.1"/>
    </source>
</evidence>
<name>A0A326TSL9_THEHA</name>
<evidence type="ECO:0000313" key="2">
    <source>
        <dbReference type="Proteomes" id="UP000248806"/>
    </source>
</evidence>
<dbReference type="EMBL" id="QKUF01000047">
    <property type="protein sequence ID" value="PZW19392.1"/>
    <property type="molecule type" value="Genomic_DNA"/>
</dbReference>
<dbReference type="Proteomes" id="UP000248806">
    <property type="component" value="Unassembled WGS sequence"/>
</dbReference>
<comment type="caution">
    <text evidence="1">The sequence shown here is derived from an EMBL/GenBank/DDBJ whole genome shotgun (WGS) entry which is preliminary data.</text>
</comment>
<organism evidence="1 2">
    <name type="scientific">Thermosporothrix hazakensis</name>
    <dbReference type="NCBI Taxonomy" id="644383"/>
    <lineage>
        <taxon>Bacteria</taxon>
        <taxon>Bacillati</taxon>
        <taxon>Chloroflexota</taxon>
        <taxon>Ktedonobacteria</taxon>
        <taxon>Ktedonobacterales</taxon>
        <taxon>Thermosporotrichaceae</taxon>
        <taxon>Thermosporothrix</taxon>
    </lineage>
</organism>
<protein>
    <submittedName>
        <fullName evidence="1">Uncharacterized protein</fullName>
    </submittedName>
</protein>
<keyword evidence="2" id="KW-1185">Reference proteome</keyword>
<proteinExistence type="predicted"/>
<dbReference type="AlphaFoldDB" id="A0A326TSL9"/>
<reference evidence="1 2" key="1">
    <citation type="submission" date="2018-06" db="EMBL/GenBank/DDBJ databases">
        <title>Genomic Encyclopedia of Archaeal and Bacterial Type Strains, Phase II (KMG-II): from individual species to whole genera.</title>
        <authorList>
            <person name="Goeker M."/>
        </authorList>
    </citation>
    <scope>NUCLEOTIDE SEQUENCE [LARGE SCALE GENOMIC DNA]</scope>
    <source>
        <strain evidence="1 2">ATCC BAA-1881</strain>
    </source>
</reference>